<dbReference type="STRING" id="70415.A0A5S6QV66"/>
<dbReference type="InterPro" id="IPR012337">
    <property type="entry name" value="RNaseH-like_sf"/>
</dbReference>
<dbReference type="GO" id="GO:1990923">
    <property type="term" value="C:PET complex"/>
    <property type="evidence" value="ECO:0007669"/>
    <property type="project" value="TreeGrafter"/>
</dbReference>
<dbReference type="Pfam" id="PF23713">
    <property type="entry name" value="WHD_Egal"/>
    <property type="match status" value="3"/>
</dbReference>
<protein>
    <submittedName>
        <fullName evidence="4">3'-5' exonuclease domain-containing protein</fullName>
    </submittedName>
</protein>
<evidence type="ECO:0000313" key="3">
    <source>
        <dbReference type="Proteomes" id="UP000046395"/>
    </source>
</evidence>
<dbReference type="PANTHER" id="PTHR46628">
    <property type="entry name" value="PIRNA BIOGENESIS PROTEIN EXD1"/>
    <property type="match status" value="1"/>
</dbReference>
<keyword evidence="3" id="KW-1185">Reference proteome</keyword>
<feature type="region of interest" description="Disordered" evidence="1">
    <location>
        <begin position="267"/>
        <end position="299"/>
    </location>
</feature>
<dbReference type="WBParaSite" id="TMUE_3000011018.1">
    <property type="protein sequence ID" value="TMUE_3000011018.1"/>
    <property type="gene ID" value="WBGene00284979"/>
</dbReference>
<feature type="domain" description="Egal-1 winged helix" evidence="2">
    <location>
        <begin position="12"/>
        <end position="78"/>
    </location>
</feature>
<dbReference type="Proteomes" id="UP000046395">
    <property type="component" value="Unassembled WGS sequence"/>
</dbReference>
<reference evidence="4" key="1">
    <citation type="submission" date="2019-12" db="UniProtKB">
        <authorList>
            <consortium name="WormBaseParasite"/>
        </authorList>
    </citation>
    <scope>IDENTIFICATION</scope>
</reference>
<evidence type="ECO:0000259" key="2">
    <source>
        <dbReference type="Pfam" id="PF23713"/>
    </source>
</evidence>
<evidence type="ECO:0000256" key="1">
    <source>
        <dbReference type="SAM" id="MobiDB-lite"/>
    </source>
</evidence>
<evidence type="ECO:0000313" key="4">
    <source>
        <dbReference type="WBParaSite" id="TMUE_3000011018.1"/>
    </source>
</evidence>
<dbReference type="GO" id="GO:0034587">
    <property type="term" value="P:piRNA processing"/>
    <property type="evidence" value="ECO:0007669"/>
    <property type="project" value="TreeGrafter"/>
</dbReference>
<proteinExistence type="predicted"/>
<dbReference type="InterPro" id="IPR052144">
    <property type="entry name" value="piRNA_biogenesis_EXD1"/>
</dbReference>
<dbReference type="SUPFAM" id="SSF53098">
    <property type="entry name" value="Ribonuclease H-like"/>
    <property type="match status" value="1"/>
</dbReference>
<dbReference type="AlphaFoldDB" id="A0A5S6QV66"/>
<feature type="domain" description="Egal-1 winged helix" evidence="2">
    <location>
        <begin position="109"/>
        <end position="174"/>
    </location>
</feature>
<dbReference type="Gene3D" id="3.30.420.10">
    <property type="entry name" value="Ribonuclease H-like superfamily/Ribonuclease H"/>
    <property type="match status" value="1"/>
</dbReference>
<name>A0A5S6QV66_TRIMR</name>
<dbReference type="InterPro" id="IPR056589">
    <property type="entry name" value="WH_Egal-1"/>
</dbReference>
<sequence length="597" mass="66087">MAADEDSAKNLALMFFLDHLIQKNGRRSIHDLSCQFGARGFTTEMRQAVGGTKESLAEFLAQYPSLFSINDGQVTLKGIAEGSSMLGLGVGGGDGTMSYLGRNRDSATEAVKFFVEKLRKFGPELPIKSLLGHRSQASPDIRFVSGCHLRDFANFLACHPSSFVLVGDRVCLKEALDIAPGKGEPDGLNGESLTASQAAEMTLEFLKSFVEAQESPVSLEVLYREFCNRFPLSVRKHVATNPKELMQYLKTMRHLFFIRSNKVSLNRRRPLGDGENQQEDDQATDVSSSSSASRQQNGRAQIGLNEVSQSHCAITGRPVIARTLKAAVQAVQEIMYLQEDMIGSPELFRVMGVYFHVEVVGDVEFLSLISICLPGGQIFVFDLAHTASILLECGLKEILQSDEYLKVVHGSRKIANILWQHYRIRIWEVFDTQIAMLLIEHKETGNPLFKLQPVTLAAVLRFLEIKPANDFENALKELKGAVDSTFMNDVRTSIRELYGLFPNAYKALKSRLPADLVNLFYSMCHEAVNVHFGSVGNETPQALTLQHPYVGFGQQSKNNSKPCCCNCHAFKASTRNVASQTASTGDISSSKYYTESP</sequence>
<feature type="domain" description="Egal-1 winged helix" evidence="2">
    <location>
        <begin position="201"/>
        <end position="267"/>
    </location>
</feature>
<dbReference type="InterPro" id="IPR036397">
    <property type="entry name" value="RNaseH_sf"/>
</dbReference>
<organism evidence="3 4">
    <name type="scientific">Trichuris muris</name>
    <name type="common">Mouse whipworm</name>
    <dbReference type="NCBI Taxonomy" id="70415"/>
    <lineage>
        <taxon>Eukaryota</taxon>
        <taxon>Metazoa</taxon>
        <taxon>Ecdysozoa</taxon>
        <taxon>Nematoda</taxon>
        <taxon>Enoplea</taxon>
        <taxon>Dorylaimia</taxon>
        <taxon>Trichinellida</taxon>
        <taxon>Trichuridae</taxon>
        <taxon>Trichuris</taxon>
    </lineage>
</organism>
<dbReference type="GO" id="GO:0003676">
    <property type="term" value="F:nucleic acid binding"/>
    <property type="evidence" value="ECO:0007669"/>
    <property type="project" value="InterPro"/>
</dbReference>
<accession>A0A5S6QV66</accession>
<dbReference type="PANTHER" id="PTHR46628:SF1">
    <property type="entry name" value="PIRNA BIOGENESIS PROTEIN EXD1"/>
    <property type="match status" value="1"/>
</dbReference>